<gene>
    <name evidence="2" type="ORF">0_8573_01</name>
</gene>
<accession>K7NM49</accession>
<feature type="transmembrane region" description="Helical" evidence="1">
    <location>
        <begin position="62"/>
        <end position="84"/>
    </location>
</feature>
<dbReference type="EMBL" id="JQ019844">
    <property type="protein sequence ID" value="AEX12325.1"/>
    <property type="molecule type" value="Genomic_DNA"/>
</dbReference>
<evidence type="ECO:0000313" key="2">
    <source>
        <dbReference type="EMBL" id="AEX12325.1"/>
    </source>
</evidence>
<keyword evidence="1" id="KW-0472">Membrane</keyword>
<dbReference type="PANTHER" id="PTHR33133">
    <property type="entry name" value="OS08G0107100 PROTEIN-RELATED"/>
    <property type="match status" value="1"/>
</dbReference>
<feature type="transmembrane region" description="Helical" evidence="1">
    <location>
        <begin position="104"/>
        <end position="128"/>
    </location>
</feature>
<reference evidence="2" key="1">
    <citation type="submission" date="2011-11" db="EMBL/GenBank/DDBJ databases">
        <title>Nucleotide Diversity and Divergence in the Loblolly Pine Gene Space.</title>
        <authorList>
            <person name="Neale D.B."/>
            <person name="Wegrzyn J.L."/>
            <person name="Lee J.M."/>
            <person name="Eckert A.J."/>
            <person name="Liechty J.D."/>
            <person name="Stevens K.A."/>
            <person name="Langley C.H."/>
        </authorList>
    </citation>
    <scope>NUCLEOTIDE SEQUENCE</scope>
    <source>
        <strain evidence="2">5277</strain>
        <tissue evidence="2">Megagametophyte</tissue>
    </source>
</reference>
<keyword evidence="1" id="KW-0812">Transmembrane</keyword>
<dbReference type="PANTHER" id="PTHR33133:SF1">
    <property type="entry name" value="EXPRESSED PROTEIN-RELATED"/>
    <property type="match status" value="1"/>
</dbReference>
<dbReference type="AlphaFoldDB" id="K7NM49"/>
<keyword evidence="1" id="KW-1133">Transmembrane helix</keyword>
<feature type="non-terminal residue" evidence="2">
    <location>
        <position position="158"/>
    </location>
</feature>
<protein>
    <submittedName>
        <fullName evidence="2">Uncharacterized protein</fullName>
    </submittedName>
</protein>
<feature type="non-terminal residue" evidence="2">
    <location>
        <position position="1"/>
    </location>
</feature>
<organism evidence="2">
    <name type="scientific">Pinus taeda</name>
    <name type="common">Loblolly pine</name>
    <dbReference type="NCBI Taxonomy" id="3352"/>
    <lineage>
        <taxon>Eukaryota</taxon>
        <taxon>Viridiplantae</taxon>
        <taxon>Streptophyta</taxon>
        <taxon>Embryophyta</taxon>
        <taxon>Tracheophyta</taxon>
        <taxon>Spermatophyta</taxon>
        <taxon>Pinopsida</taxon>
        <taxon>Pinidae</taxon>
        <taxon>Conifers I</taxon>
        <taxon>Pinales</taxon>
        <taxon>Pinaceae</taxon>
        <taxon>Pinus</taxon>
        <taxon>Pinus subgen. Pinus</taxon>
    </lineage>
</organism>
<feature type="transmembrane region" description="Helical" evidence="1">
    <location>
        <begin position="12"/>
        <end position="41"/>
    </location>
</feature>
<proteinExistence type="predicted"/>
<name>K7NM49_PINTA</name>
<sequence>ADNKLKSGIFVFNLILVIVIVASPQIYITMVCHLASVVSVLEDKYYGLAAVVKSSNLIKGKRITALVLLIFFLIIDGVIVWLFGYTVVEGRSHGLRTATRTVNGALLLGLHCFVNVMWMLAQSVLYFVCKSYHHESMDHYSSFKVHHVGEYGPLNTSN</sequence>
<evidence type="ECO:0000256" key="1">
    <source>
        <dbReference type="SAM" id="Phobius"/>
    </source>
</evidence>